<dbReference type="InterPro" id="IPR036390">
    <property type="entry name" value="WH_DNA-bd_sf"/>
</dbReference>
<dbReference type="InterPro" id="IPR036388">
    <property type="entry name" value="WH-like_DNA-bd_sf"/>
</dbReference>
<dbReference type="SUPFAM" id="SSF46785">
    <property type="entry name" value="Winged helix' DNA-binding domain"/>
    <property type="match status" value="1"/>
</dbReference>
<protein>
    <submittedName>
        <fullName evidence="1">ArsR family transcriptional regulator</fullName>
    </submittedName>
</protein>
<dbReference type="AlphaFoldDB" id="A0A3S0KIH8"/>
<gene>
    <name evidence="1" type="ORF">EJ104_06595</name>
</gene>
<keyword evidence="2" id="KW-1185">Reference proteome</keyword>
<evidence type="ECO:0000313" key="2">
    <source>
        <dbReference type="Proteomes" id="UP000277766"/>
    </source>
</evidence>
<sequence>MPTQTATAAQAALLLDPRRRSLLSALMAAPPAGISVAELARELGTSLRRIHYEVGKLEAAQIVQVASVEPRAGRAVRRYRMPAPWFIPFEVTQAATLEDFLAAQILPRTAGMVRLSSQFMLEKQPEWGYWLRPDTLHLGSRGGPPMRHILEGEPFVSSIGTARLTPARALELKRRLWDLLTEFEDDDAAGEDYTLSITLVRGQLE</sequence>
<accession>A0A3S0KIH8</accession>
<dbReference type="RefSeq" id="WP_126351965.1">
    <property type="nucleotide sequence ID" value="NZ_CP086380.1"/>
</dbReference>
<dbReference type="OrthoDB" id="65195at2"/>
<dbReference type="Pfam" id="PF25212">
    <property type="entry name" value="HVO_A0114"/>
    <property type="match status" value="1"/>
</dbReference>
<organism evidence="1 2">
    <name type="scientific">Deinococcus radiophilus</name>
    <dbReference type="NCBI Taxonomy" id="32062"/>
    <lineage>
        <taxon>Bacteria</taxon>
        <taxon>Thermotogati</taxon>
        <taxon>Deinococcota</taxon>
        <taxon>Deinococci</taxon>
        <taxon>Deinococcales</taxon>
        <taxon>Deinococcaceae</taxon>
        <taxon>Deinococcus</taxon>
    </lineage>
</organism>
<dbReference type="EMBL" id="RXPE01000010">
    <property type="protein sequence ID" value="RTR27521.1"/>
    <property type="molecule type" value="Genomic_DNA"/>
</dbReference>
<dbReference type="Proteomes" id="UP000277766">
    <property type="component" value="Unassembled WGS sequence"/>
</dbReference>
<proteinExistence type="predicted"/>
<dbReference type="Gene3D" id="1.10.10.10">
    <property type="entry name" value="Winged helix-like DNA-binding domain superfamily/Winged helix DNA-binding domain"/>
    <property type="match status" value="1"/>
</dbReference>
<evidence type="ECO:0000313" key="1">
    <source>
        <dbReference type="EMBL" id="RTR27521.1"/>
    </source>
</evidence>
<comment type="caution">
    <text evidence="1">The sequence shown here is derived from an EMBL/GenBank/DDBJ whole genome shotgun (WGS) entry which is preliminary data.</text>
</comment>
<name>A0A3S0KIH8_9DEIO</name>
<reference evidence="1 2" key="1">
    <citation type="submission" date="2018-12" db="EMBL/GenBank/DDBJ databases">
        <title>Deinococcus radiophilus ATCC 27603 genome sequencing and assembly.</title>
        <authorList>
            <person name="Maclea K.S."/>
            <person name="Maynard C.R."/>
        </authorList>
    </citation>
    <scope>NUCLEOTIDE SEQUENCE [LARGE SCALE GENOMIC DNA]</scope>
    <source>
        <strain evidence="1 2">ATCC 27603</strain>
    </source>
</reference>